<dbReference type="EMBL" id="MCFC01000055">
    <property type="protein sequence ID" value="ORY25641.1"/>
    <property type="molecule type" value="Genomic_DNA"/>
</dbReference>
<evidence type="ECO:0000313" key="4">
    <source>
        <dbReference type="Proteomes" id="UP000193986"/>
    </source>
</evidence>
<name>A0A1Y2ASW3_9TREE</name>
<protein>
    <recommendedName>
        <fullName evidence="2">BBC1/AIM3 cysteine proteinase-fold domain-containing protein</fullName>
    </recommendedName>
</protein>
<feature type="domain" description="BBC1/AIM3 cysteine proteinase-fold" evidence="2">
    <location>
        <begin position="325"/>
        <end position="481"/>
    </location>
</feature>
<sequence length="483" mass="51627">MAKLGGIKFGAPPATRKQSSLSPGPPQSPLEEPTSPLEAPMSPVKVSSSITEDVTEEATAAAPPMGDDETPDQESARRRATLARLRAGGTLGFGMFGHGPAAISASDDTRGLEQELETQEAEAAPPPPPAPSKRTSLPPPPADEGPRSPPYSPRQSLPPPPPVEEEEDAPPPPVSAVRPPQPTTSPVPLSPSTPTRRPPIPASEKRYSQHQPHPIAIPEDAPPPPSQSFDSQLVNEPAVMMMNQQSPVSPPLPPPLPPISTRPHTQPESPRRSMSAASRISRTSTTEHSPVLPHGSPASRQPSRQEAFPTPEQPVEAPRPSMNQGRPGYDQLVAASRDGGARLARAAKAMFDQGKRGHFGDGSSAGFVMVAIDQAQLARPTQEWGQVVFEQEGSSVMKRYDEPRPGDIAAFYDAKLKGKKGLAGYSQHVGSVEEPLLGVVVEFESKHKQKMRVLQVERGVPEEVSYRCEDLKSGKVIVYRVGL</sequence>
<dbReference type="STRING" id="71784.A0A1Y2ASW3"/>
<feature type="region of interest" description="Disordered" evidence="1">
    <location>
        <begin position="1"/>
        <end position="330"/>
    </location>
</feature>
<evidence type="ECO:0000313" key="3">
    <source>
        <dbReference type="EMBL" id="ORY25641.1"/>
    </source>
</evidence>
<dbReference type="InParanoid" id="A0A1Y2ASW3"/>
<dbReference type="Pfam" id="PF25459">
    <property type="entry name" value="AIM3_BBC1_C"/>
    <property type="match status" value="1"/>
</dbReference>
<reference evidence="3 4" key="1">
    <citation type="submission" date="2016-07" db="EMBL/GenBank/DDBJ databases">
        <title>Pervasive Adenine N6-methylation of Active Genes in Fungi.</title>
        <authorList>
            <consortium name="DOE Joint Genome Institute"/>
            <person name="Mondo S.J."/>
            <person name="Dannebaum R.O."/>
            <person name="Kuo R.C."/>
            <person name="Labutti K."/>
            <person name="Haridas S."/>
            <person name="Kuo A."/>
            <person name="Salamov A."/>
            <person name="Ahrendt S.R."/>
            <person name="Lipzen A."/>
            <person name="Sullivan W."/>
            <person name="Andreopoulos W.B."/>
            <person name="Clum A."/>
            <person name="Lindquist E."/>
            <person name="Daum C."/>
            <person name="Ramamoorthy G.K."/>
            <person name="Gryganskyi A."/>
            <person name="Culley D."/>
            <person name="Magnuson J.K."/>
            <person name="James T.Y."/>
            <person name="O'Malley M.A."/>
            <person name="Stajich J.E."/>
            <person name="Spatafora J.W."/>
            <person name="Visel A."/>
            <person name="Grigoriev I.V."/>
        </authorList>
    </citation>
    <scope>NUCLEOTIDE SEQUENCE [LARGE SCALE GENOMIC DNA]</scope>
    <source>
        <strain evidence="3 4">68-887.2</strain>
    </source>
</reference>
<keyword evidence="4" id="KW-1185">Reference proteome</keyword>
<organism evidence="3 4">
    <name type="scientific">Naematelia encephala</name>
    <dbReference type="NCBI Taxonomy" id="71784"/>
    <lineage>
        <taxon>Eukaryota</taxon>
        <taxon>Fungi</taxon>
        <taxon>Dikarya</taxon>
        <taxon>Basidiomycota</taxon>
        <taxon>Agaricomycotina</taxon>
        <taxon>Tremellomycetes</taxon>
        <taxon>Tremellales</taxon>
        <taxon>Naemateliaceae</taxon>
        <taxon>Naematelia</taxon>
    </lineage>
</organism>
<dbReference type="OrthoDB" id="207120at2759"/>
<feature type="compositionally biased region" description="Pro residues" evidence="1">
    <location>
        <begin position="124"/>
        <end position="162"/>
    </location>
</feature>
<proteinExistence type="predicted"/>
<feature type="compositionally biased region" description="Pro residues" evidence="1">
    <location>
        <begin position="248"/>
        <end position="260"/>
    </location>
</feature>
<dbReference type="InterPro" id="IPR057402">
    <property type="entry name" value="AIM3_BBC1_C"/>
</dbReference>
<evidence type="ECO:0000259" key="2">
    <source>
        <dbReference type="Pfam" id="PF25459"/>
    </source>
</evidence>
<gene>
    <name evidence="3" type="ORF">BCR39DRAFT_543513</name>
</gene>
<accession>A0A1Y2ASW3</accession>
<feature type="compositionally biased region" description="Pro residues" evidence="1">
    <location>
        <begin position="170"/>
        <end position="201"/>
    </location>
</feature>
<feature type="compositionally biased region" description="Low complexity" evidence="1">
    <location>
        <begin position="272"/>
        <end position="286"/>
    </location>
</feature>
<dbReference type="AlphaFoldDB" id="A0A1Y2ASW3"/>
<comment type="caution">
    <text evidence="3">The sequence shown here is derived from an EMBL/GenBank/DDBJ whole genome shotgun (WGS) entry which is preliminary data.</text>
</comment>
<dbReference type="Proteomes" id="UP000193986">
    <property type="component" value="Unassembled WGS sequence"/>
</dbReference>
<evidence type="ECO:0000256" key="1">
    <source>
        <dbReference type="SAM" id="MobiDB-lite"/>
    </source>
</evidence>